<reference evidence="1" key="1">
    <citation type="submission" date="2016-09" db="EMBL/GenBank/DDBJ databases">
        <authorList>
            <person name="Capua I."/>
            <person name="De Benedictis P."/>
            <person name="Joannis T."/>
            <person name="Lombin L.H."/>
            <person name="Cattoli G."/>
        </authorList>
    </citation>
    <scope>NUCLEOTIDE SEQUENCE</scope>
    <source>
        <strain evidence="1">B9</strain>
    </source>
</reference>
<accession>A0A1K0IIR4</accession>
<proteinExistence type="predicted"/>
<dbReference type="AlphaFoldDB" id="A0A1K0IIR4"/>
<sequence>MNAISHDDFPQPETVLAIRGAIALGRQGGPRPPDGSWLAEFLEVGHLARNASDAMHEAIEPFQRLVGDATAHLQDHVSALERAAGAIDRLYPARFEDEPLPADNHG</sequence>
<name>A0A1K0IIR4_CUPNE</name>
<gene>
    <name evidence="1" type="ORF">CNECB9_3760033</name>
</gene>
<evidence type="ECO:0000313" key="1">
    <source>
        <dbReference type="EMBL" id="SCU77463.1"/>
    </source>
</evidence>
<organism evidence="1">
    <name type="scientific">Cupriavidus necator</name>
    <name type="common">Alcaligenes eutrophus</name>
    <name type="synonym">Ralstonia eutropha</name>
    <dbReference type="NCBI Taxonomy" id="106590"/>
    <lineage>
        <taxon>Bacteria</taxon>
        <taxon>Pseudomonadati</taxon>
        <taxon>Pseudomonadota</taxon>
        <taxon>Betaproteobacteria</taxon>
        <taxon>Burkholderiales</taxon>
        <taxon>Burkholderiaceae</taxon>
        <taxon>Cupriavidus</taxon>
    </lineage>
</organism>
<protein>
    <submittedName>
        <fullName evidence="1">Uncharacterized protein</fullName>
    </submittedName>
</protein>
<dbReference type="EMBL" id="FMSH01000308">
    <property type="protein sequence ID" value="SCU77463.1"/>
    <property type="molecule type" value="Genomic_DNA"/>
</dbReference>
<dbReference type="RefSeq" id="WP_340526905.1">
    <property type="nucleotide sequence ID" value="NZ_FMSH01000308.1"/>
</dbReference>